<dbReference type="AlphaFoldDB" id="A0A1G9K9N1"/>
<protein>
    <submittedName>
        <fullName evidence="3">Glycosyltransferase involved in cell wall bisynthesis</fullName>
    </submittedName>
</protein>
<organism evidence="3 4">
    <name type="scientific">Siphonobacter aquaeclarae</name>
    <dbReference type="NCBI Taxonomy" id="563176"/>
    <lineage>
        <taxon>Bacteria</taxon>
        <taxon>Pseudomonadati</taxon>
        <taxon>Bacteroidota</taxon>
        <taxon>Cytophagia</taxon>
        <taxon>Cytophagales</taxon>
        <taxon>Cytophagaceae</taxon>
        <taxon>Siphonobacter</taxon>
    </lineage>
</organism>
<comment type="similarity">
    <text evidence="1">Belongs to the glycosyltransferase 2 family. WaaE/KdtX subfamily.</text>
</comment>
<dbReference type="Proteomes" id="UP000198901">
    <property type="component" value="Unassembled WGS sequence"/>
</dbReference>
<proteinExistence type="inferred from homology"/>
<dbReference type="GO" id="GO:0016740">
    <property type="term" value="F:transferase activity"/>
    <property type="evidence" value="ECO:0007669"/>
    <property type="project" value="UniProtKB-KW"/>
</dbReference>
<dbReference type="PANTHER" id="PTHR43630:SF2">
    <property type="entry name" value="GLYCOSYLTRANSFERASE"/>
    <property type="match status" value="1"/>
</dbReference>
<dbReference type="PANTHER" id="PTHR43630">
    <property type="entry name" value="POLY-BETA-1,6-N-ACETYL-D-GLUCOSAMINE SYNTHASE"/>
    <property type="match status" value="1"/>
</dbReference>
<keyword evidence="3" id="KW-0808">Transferase</keyword>
<evidence type="ECO:0000259" key="2">
    <source>
        <dbReference type="Pfam" id="PF00535"/>
    </source>
</evidence>
<dbReference type="Pfam" id="PF00535">
    <property type="entry name" value="Glycos_transf_2"/>
    <property type="match status" value="1"/>
</dbReference>
<dbReference type="InterPro" id="IPR001173">
    <property type="entry name" value="Glyco_trans_2-like"/>
</dbReference>
<dbReference type="EMBL" id="FNGS01000002">
    <property type="protein sequence ID" value="SDL46125.1"/>
    <property type="molecule type" value="Genomic_DNA"/>
</dbReference>
<dbReference type="CDD" id="cd02511">
    <property type="entry name" value="Beta4Glucosyltransferase"/>
    <property type="match status" value="1"/>
</dbReference>
<dbReference type="SUPFAM" id="SSF53448">
    <property type="entry name" value="Nucleotide-diphospho-sugar transferases"/>
    <property type="match status" value="1"/>
</dbReference>
<evidence type="ECO:0000313" key="3">
    <source>
        <dbReference type="EMBL" id="SDL46125.1"/>
    </source>
</evidence>
<dbReference type="STRING" id="563176.SAMN04488090_0925"/>
<evidence type="ECO:0000256" key="1">
    <source>
        <dbReference type="ARBA" id="ARBA00038494"/>
    </source>
</evidence>
<feature type="domain" description="Glycosyltransferase 2-like" evidence="2">
    <location>
        <begin position="8"/>
        <end position="129"/>
    </location>
</feature>
<dbReference type="OrthoDB" id="9815923at2"/>
<keyword evidence="4" id="KW-1185">Reference proteome</keyword>
<sequence length="306" mass="36325">MRPNPDLSVILLTHNEERHIERCLKSLLPVTDKIFIVDSGSTDRTVELATALGAVVVSNPWVNYATQFNFGIRNTPFQTEWLMRMDADEYLLPELAGEIREKLGNVSENVSGVYVKRRVMFMDKWIRRGGYYPTWLMRLWRRSKGHCEELWMDEHIKLSDGDTTRFDNDLVDHNLNNLTWWTQKHNLYAIREAIDLLNVRYNFDDGAIVTPTLFGTQEQRKRYLKIRYATLPLFTRPFLYFVMRYFFQGGFLDGTKGLVWHFLQGFWYRFLVDAKIYEVYHRAGRKKEDIAAFFWTEYGKDLTGKR</sequence>
<accession>A0A1G9K9N1</accession>
<gene>
    <name evidence="3" type="ORF">SAMN04488090_0925</name>
</gene>
<dbReference type="Gene3D" id="3.90.550.10">
    <property type="entry name" value="Spore Coat Polysaccharide Biosynthesis Protein SpsA, Chain A"/>
    <property type="match status" value="1"/>
</dbReference>
<evidence type="ECO:0000313" key="4">
    <source>
        <dbReference type="Proteomes" id="UP000198901"/>
    </source>
</evidence>
<dbReference type="RefSeq" id="WP_093198414.1">
    <property type="nucleotide sequence ID" value="NZ_FNGS01000002.1"/>
</dbReference>
<dbReference type="InterPro" id="IPR029044">
    <property type="entry name" value="Nucleotide-diphossugar_trans"/>
</dbReference>
<reference evidence="3 4" key="1">
    <citation type="submission" date="2016-10" db="EMBL/GenBank/DDBJ databases">
        <authorList>
            <person name="de Groot N.N."/>
        </authorList>
    </citation>
    <scope>NUCLEOTIDE SEQUENCE [LARGE SCALE GENOMIC DNA]</scope>
    <source>
        <strain evidence="3 4">DSM 21668</strain>
    </source>
</reference>
<name>A0A1G9K9N1_9BACT</name>